<sequence>MNSQMLKGILEGCILKLIEKEPMYGYDIITRLHEFNLDMVSEGSIYPLLLKLQKSGYIKGTRIKSKQGPMRKYYSLTEEGLSYLKIYKDNWDRIDSAVNTIFLEDTHYETDRKRV</sequence>
<feature type="domain" description="Transcription regulator PadR N-terminal" evidence="1">
    <location>
        <begin position="14"/>
        <end position="85"/>
    </location>
</feature>
<reference evidence="2 3" key="1">
    <citation type="submission" date="2021-03" db="EMBL/GenBank/DDBJ databases">
        <title>Genomic Encyclopedia of Type Strains, Phase IV (KMG-IV): sequencing the most valuable type-strain genomes for metagenomic binning, comparative biology and taxonomic classification.</title>
        <authorList>
            <person name="Goeker M."/>
        </authorList>
    </citation>
    <scope>NUCLEOTIDE SEQUENCE [LARGE SCALE GENOMIC DNA]</scope>
    <source>
        <strain evidence="2 3">DSM 22420</strain>
    </source>
</reference>
<accession>A0ABS4HQJ2</accession>
<dbReference type="Pfam" id="PF03551">
    <property type="entry name" value="PadR"/>
    <property type="match status" value="1"/>
</dbReference>
<comment type="caution">
    <text evidence="2">The sequence shown here is derived from an EMBL/GenBank/DDBJ whole genome shotgun (WGS) entry which is preliminary data.</text>
</comment>
<evidence type="ECO:0000313" key="2">
    <source>
        <dbReference type="EMBL" id="MBP1953098.1"/>
    </source>
</evidence>
<dbReference type="PANTHER" id="PTHR33169:SF25">
    <property type="entry name" value="DNA-BINDING PROTEIN YIZB-RELATED"/>
    <property type="match status" value="1"/>
</dbReference>
<protein>
    <submittedName>
        <fullName evidence="2">PadR family transcriptional regulator PadR</fullName>
    </submittedName>
</protein>
<dbReference type="InterPro" id="IPR036390">
    <property type="entry name" value="WH_DNA-bd_sf"/>
</dbReference>
<dbReference type="InterPro" id="IPR005149">
    <property type="entry name" value="Tscrpt_reg_PadR_N"/>
</dbReference>
<dbReference type="Proteomes" id="UP001519348">
    <property type="component" value="Unassembled WGS sequence"/>
</dbReference>
<dbReference type="RefSeq" id="WP_186089578.1">
    <property type="nucleotide sequence ID" value="NZ_BMCN01000002.1"/>
</dbReference>
<dbReference type="Gene3D" id="1.10.10.10">
    <property type="entry name" value="Winged helix-like DNA-binding domain superfamily/Winged helix DNA-binding domain"/>
    <property type="match status" value="1"/>
</dbReference>
<keyword evidence="3" id="KW-1185">Reference proteome</keyword>
<gene>
    <name evidence="2" type="ORF">J2Z27_002179</name>
</gene>
<dbReference type="InterPro" id="IPR036388">
    <property type="entry name" value="WH-like_DNA-bd_sf"/>
</dbReference>
<evidence type="ECO:0000259" key="1">
    <source>
        <dbReference type="Pfam" id="PF03551"/>
    </source>
</evidence>
<evidence type="ECO:0000313" key="3">
    <source>
        <dbReference type="Proteomes" id="UP001519348"/>
    </source>
</evidence>
<dbReference type="PANTHER" id="PTHR33169">
    <property type="entry name" value="PADR-FAMILY TRANSCRIPTIONAL REGULATOR"/>
    <property type="match status" value="1"/>
</dbReference>
<dbReference type="EMBL" id="JAGGKN010000007">
    <property type="protein sequence ID" value="MBP1953098.1"/>
    <property type="molecule type" value="Genomic_DNA"/>
</dbReference>
<name>A0ABS4HQJ2_9STAP</name>
<organism evidence="2 3">
    <name type="scientific">Jeotgalicoccus aerolatus</name>
    <dbReference type="NCBI Taxonomy" id="709510"/>
    <lineage>
        <taxon>Bacteria</taxon>
        <taxon>Bacillati</taxon>
        <taxon>Bacillota</taxon>
        <taxon>Bacilli</taxon>
        <taxon>Bacillales</taxon>
        <taxon>Staphylococcaceae</taxon>
        <taxon>Jeotgalicoccus</taxon>
    </lineage>
</organism>
<dbReference type="SUPFAM" id="SSF46785">
    <property type="entry name" value="Winged helix' DNA-binding domain"/>
    <property type="match status" value="1"/>
</dbReference>
<dbReference type="InterPro" id="IPR052509">
    <property type="entry name" value="Metal_resp_DNA-bind_regulator"/>
</dbReference>
<proteinExistence type="predicted"/>